<dbReference type="PANTHER" id="PTHR30213:SF1">
    <property type="entry name" value="INNER MEMBRANE PROTEIN YHJD"/>
    <property type="match status" value="1"/>
</dbReference>
<dbReference type="GO" id="GO:0005886">
    <property type="term" value="C:plasma membrane"/>
    <property type="evidence" value="ECO:0007669"/>
    <property type="project" value="UniProtKB-SubCell"/>
</dbReference>
<protein>
    <recommendedName>
        <fullName evidence="9">YihY/virulence factor BrkB family protein</fullName>
    </recommendedName>
</protein>
<dbReference type="PANTHER" id="PTHR30213">
    <property type="entry name" value="INNER MEMBRANE PROTEIN YHJD"/>
    <property type="match status" value="1"/>
</dbReference>
<reference evidence="8" key="1">
    <citation type="submission" date="2018-09" db="EMBL/GenBank/DDBJ databases">
        <title>Chryseolinea sp. KIS68-18 isolated from soil.</title>
        <authorList>
            <person name="Weon H.-Y."/>
            <person name="Kwon S.-W."/>
            <person name="Lee S.A."/>
        </authorList>
    </citation>
    <scope>NUCLEOTIDE SEQUENCE [LARGE SCALE GENOMIC DNA]</scope>
    <source>
        <strain evidence="8">KIS68-18</strain>
    </source>
</reference>
<evidence type="ECO:0000256" key="1">
    <source>
        <dbReference type="ARBA" id="ARBA00004651"/>
    </source>
</evidence>
<accession>A0A385SGR8</accession>
<gene>
    <name evidence="7" type="ORF">D4L85_07420</name>
</gene>
<dbReference type="InterPro" id="IPR017039">
    <property type="entry name" value="Virul_fac_BrkB"/>
</dbReference>
<evidence type="ECO:0000256" key="5">
    <source>
        <dbReference type="ARBA" id="ARBA00023136"/>
    </source>
</evidence>
<keyword evidence="5 6" id="KW-0472">Membrane</keyword>
<keyword evidence="3 6" id="KW-0812">Transmembrane</keyword>
<evidence type="ECO:0000256" key="4">
    <source>
        <dbReference type="ARBA" id="ARBA00022989"/>
    </source>
</evidence>
<dbReference type="KEGG" id="chk:D4L85_07420"/>
<organism evidence="7 8">
    <name type="scientific">Chryseolinea soli</name>
    <dbReference type="NCBI Taxonomy" id="2321403"/>
    <lineage>
        <taxon>Bacteria</taxon>
        <taxon>Pseudomonadati</taxon>
        <taxon>Bacteroidota</taxon>
        <taxon>Cytophagia</taxon>
        <taxon>Cytophagales</taxon>
        <taxon>Fulvivirgaceae</taxon>
        <taxon>Chryseolinea</taxon>
    </lineage>
</organism>
<sequence>MIQQVREPFTILKKSFQLISNSNPLLLSAATAFFTTFALAPVLINLSHLLSLFFREDVILSKLSAKLITAFGKKATHAIERIVENFLSLETSAWVTAALAVFFYFVATTWLSAIRQSIHQLWSIRKKPHQKLRYHIKERLIEIGLILLIGGLFLITVGIDYGLVNLRKAFGGFVPKFLFSALNILLSMLIISTWLAFVYRFMPEARVRWRVALAGGLCTGLLFVLGRFGITKILVEGKLGALFGPSSSIAIILLFIFYCSFILYFGASLTYEYAKATGHPIRPGKLGEKYSEELVEAGTKKRPAH</sequence>
<keyword evidence="2" id="KW-1003">Cell membrane</keyword>
<evidence type="ECO:0008006" key="9">
    <source>
        <dbReference type="Google" id="ProtNLM"/>
    </source>
</evidence>
<keyword evidence="8" id="KW-1185">Reference proteome</keyword>
<feature type="transmembrane region" description="Helical" evidence="6">
    <location>
        <begin position="93"/>
        <end position="118"/>
    </location>
</feature>
<evidence type="ECO:0000313" key="7">
    <source>
        <dbReference type="EMBL" id="AYB30419.1"/>
    </source>
</evidence>
<dbReference type="OrthoDB" id="9797028at2"/>
<comment type="subcellular location">
    <subcellularLocation>
        <location evidence="1">Cell membrane</location>
        <topology evidence="1">Multi-pass membrane protein</topology>
    </subcellularLocation>
</comment>
<dbReference type="EMBL" id="CP032382">
    <property type="protein sequence ID" value="AYB30419.1"/>
    <property type="molecule type" value="Genomic_DNA"/>
</dbReference>
<feature type="transmembrane region" description="Helical" evidence="6">
    <location>
        <begin position="242"/>
        <end position="265"/>
    </location>
</feature>
<dbReference type="Proteomes" id="UP000266183">
    <property type="component" value="Chromosome"/>
</dbReference>
<evidence type="ECO:0000256" key="3">
    <source>
        <dbReference type="ARBA" id="ARBA00022692"/>
    </source>
</evidence>
<dbReference type="PIRSF" id="PIRSF035875">
    <property type="entry name" value="RNase_BN"/>
    <property type="match status" value="1"/>
</dbReference>
<evidence type="ECO:0000313" key="8">
    <source>
        <dbReference type="Proteomes" id="UP000266183"/>
    </source>
</evidence>
<feature type="transmembrane region" description="Helical" evidence="6">
    <location>
        <begin position="211"/>
        <end position="230"/>
    </location>
</feature>
<dbReference type="RefSeq" id="WP_119753730.1">
    <property type="nucleotide sequence ID" value="NZ_CP032382.1"/>
</dbReference>
<dbReference type="AlphaFoldDB" id="A0A385SGR8"/>
<feature type="transmembrane region" description="Helical" evidence="6">
    <location>
        <begin position="24"/>
        <end position="44"/>
    </location>
</feature>
<feature type="transmembrane region" description="Helical" evidence="6">
    <location>
        <begin position="177"/>
        <end position="199"/>
    </location>
</feature>
<evidence type="ECO:0000256" key="6">
    <source>
        <dbReference type="SAM" id="Phobius"/>
    </source>
</evidence>
<feature type="transmembrane region" description="Helical" evidence="6">
    <location>
        <begin position="139"/>
        <end position="157"/>
    </location>
</feature>
<evidence type="ECO:0000256" key="2">
    <source>
        <dbReference type="ARBA" id="ARBA00022475"/>
    </source>
</evidence>
<keyword evidence="4 6" id="KW-1133">Transmembrane helix</keyword>
<proteinExistence type="predicted"/>
<dbReference type="Pfam" id="PF03631">
    <property type="entry name" value="Virul_fac_BrkB"/>
    <property type="match status" value="1"/>
</dbReference>
<name>A0A385SGR8_9BACT</name>